<feature type="transmembrane region" description="Helical" evidence="1">
    <location>
        <begin position="25"/>
        <end position="49"/>
    </location>
</feature>
<dbReference type="EMBL" id="JAAQOM010000015">
    <property type="protein sequence ID" value="NIA56569.1"/>
    <property type="molecule type" value="Genomic_DNA"/>
</dbReference>
<keyword evidence="3" id="KW-1185">Reference proteome</keyword>
<feature type="transmembrane region" description="Helical" evidence="1">
    <location>
        <begin position="88"/>
        <end position="114"/>
    </location>
</feature>
<feature type="transmembrane region" description="Helical" evidence="1">
    <location>
        <begin position="223"/>
        <end position="240"/>
    </location>
</feature>
<evidence type="ECO:0000313" key="3">
    <source>
        <dbReference type="Proteomes" id="UP000716322"/>
    </source>
</evidence>
<keyword evidence="1" id="KW-0812">Transmembrane</keyword>
<evidence type="ECO:0000313" key="2">
    <source>
        <dbReference type="EMBL" id="NIA56569.1"/>
    </source>
</evidence>
<sequence>MNTNKHTDTMKWLLRREFWEHKGSMFWAPLIVGAALVVLMSCTFTYGILQHGIPAHVTINGQTLHHARLDQILPEETKLMVAKIATGMYLGAGAPLFAILTAVVFSYCLGALYNERRDRSILFWKSLPVSDPVTVVSKAVTAMVVAPAITLVLAIIASLAQLVIVGLVLSTQGLNLFPSLLASSGLYLSPLRLIALLPVYVVWALPTVGWLMLVSSWAKSKPFMWAVGVPVVALIVIKWINVALESFSGQTLLLAHYAGDVVARILAGIVPGIWFTFQPHLLGGMPMTGNGVDMSGVVSQSYLSLAGIDAWIGVALGVAMLVAAVRMRRWRDEG</sequence>
<protein>
    <recommendedName>
        <fullName evidence="4">ABC transporter permease</fullName>
    </recommendedName>
</protein>
<evidence type="ECO:0000256" key="1">
    <source>
        <dbReference type="SAM" id="Phobius"/>
    </source>
</evidence>
<comment type="caution">
    <text evidence="2">The sequence shown here is derived from an EMBL/GenBank/DDBJ whole genome shotgun (WGS) entry which is preliminary data.</text>
</comment>
<accession>A0ABX0PH02</accession>
<feature type="transmembrane region" description="Helical" evidence="1">
    <location>
        <begin position="302"/>
        <end position="325"/>
    </location>
</feature>
<feature type="transmembrane region" description="Helical" evidence="1">
    <location>
        <begin position="162"/>
        <end position="181"/>
    </location>
</feature>
<keyword evidence="1" id="KW-0472">Membrane</keyword>
<dbReference type="Proteomes" id="UP000716322">
    <property type="component" value="Unassembled WGS sequence"/>
</dbReference>
<keyword evidence="1" id="KW-1133">Transmembrane helix</keyword>
<dbReference type="RefSeq" id="WP_166862267.1">
    <property type="nucleotide sequence ID" value="NZ_JAAQOM010000015.1"/>
</dbReference>
<feature type="transmembrane region" description="Helical" evidence="1">
    <location>
        <begin position="193"/>
        <end position="217"/>
    </location>
</feature>
<evidence type="ECO:0008006" key="4">
    <source>
        <dbReference type="Google" id="ProtNLM"/>
    </source>
</evidence>
<feature type="transmembrane region" description="Helical" evidence="1">
    <location>
        <begin position="135"/>
        <end position="156"/>
    </location>
</feature>
<feature type="transmembrane region" description="Helical" evidence="1">
    <location>
        <begin position="261"/>
        <end position="282"/>
    </location>
</feature>
<reference evidence="2 3" key="1">
    <citation type="submission" date="2020-03" db="EMBL/GenBank/DDBJ databases">
        <title>Genome sequence of strain Massilia sp. TW-1.</title>
        <authorList>
            <person name="Chaudhary D.K."/>
        </authorList>
    </citation>
    <scope>NUCLEOTIDE SEQUENCE [LARGE SCALE GENOMIC DNA]</scope>
    <source>
        <strain evidence="2 3">TW-1</strain>
    </source>
</reference>
<gene>
    <name evidence="2" type="ORF">HAV22_23375</name>
</gene>
<organism evidence="2 3">
    <name type="scientific">Telluria antibiotica</name>
    <dbReference type="NCBI Taxonomy" id="2717319"/>
    <lineage>
        <taxon>Bacteria</taxon>
        <taxon>Pseudomonadati</taxon>
        <taxon>Pseudomonadota</taxon>
        <taxon>Betaproteobacteria</taxon>
        <taxon>Burkholderiales</taxon>
        <taxon>Oxalobacteraceae</taxon>
        <taxon>Telluria group</taxon>
        <taxon>Telluria</taxon>
    </lineage>
</organism>
<name>A0ABX0PH02_9BURK</name>
<proteinExistence type="predicted"/>